<evidence type="ECO:0000313" key="3">
    <source>
        <dbReference type="Proteomes" id="UP000184052"/>
    </source>
</evidence>
<sequence>MKNNRIYNRAKKPIEEIETLIDYLMNPVFEISGDVTVDMAVNIFKEDCNTIIVNKNNFGKIRIIDRDILFDLLLKDVGKDKNIFDYGSEDFCLLENLDNISDIQSRYILVRNLEFKVTGVFKRTYINRLSDKFDHLNEKKIMNIVKNKLNDDTPDIIVNKVIPIKQAKEKVERELITMVMKEVKSTYKAARILDVSQPTIARKAKRYNDELLDLI</sequence>
<dbReference type="AlphaFoldDB" id="A0A1M6AMU8"/>
<evidence type="ECO:0000313" key="2">
    <source>
        <dbReference type="EMBL" id="SHI37775.1"/>
    </source>
</evidence>
<dbReference type="SUPFAM" id="SSF46689">
    <property type="entry name" value="Homeodomain-like"/>
    <property type="match status" value="1"/>
</dbReference>
<dbReference type="Gene3D" id="1.10.10.60">
    <property type="entry name" value="Homeodomain-like"/>
    <property type="match status" value="1"/>
</dbReference>
<dbReference type="GO" id="GO:0003677">
    <property type="term" value="F:DNA binding"/>
    <property type="evidence" value="ECO:0007669"/>
    <property type="project" value="UniProtKB-KW"/>
</dbReference>
<dbReference type="RefSeq" id="WP_073045682.1">
    <property type="nucleotide sequence ID" value="NZ_FQZL01000004.1"/>
</dbReference>
<dbReference type="InterPro" id="IPR030828">
    <property type="entry name" value="HTH_TyrR"/>
</dbReference>
<evidence type="ECO:0000259" key="1">
    <source>
        <dbReference type="Pfam" id="PF18024"/>
    </source>
</evidence>
<dbReference type="EMBL" id="FQZL01000004">
    <property type="protein sequence ID" value="SHI37775.1"/>
    <property type="molecule type" value="Genomic_DNA"/>
</dbReference>
<dbReference type="STRING" id="1121476.SAMN02745751_00179"/>
<name>A0A1M6AMU8_9FIRM</name>
<accession>A0A1M6AMU8</accession>
<proteinExistence type="predicted"/>
<organism evidence="2 3">
    <name type="scientific">Dethiosulfatibacter aminovorans DSM 17477</name>
    <dbReference type="NCBI Taxonomy" id="1121476"/>
    <lineage>
        <taxon>Bacteria</taxon>
        <taxon>Bacillati</taxon>
        <taxon>Bacillota</taxon>
        <taxon>Tissierellia</taxon>
        <taxon>Dethiosulfatibacter</taxon>
    </lineage>
</organism>
<dbReference type="Proteomes" id="UP000184052">
    <property type="component" value="Unassembled WGS sequence"/>
</dbReference>
<dbReference type="InterPro" id="IPR009057">
    <property type="entry name" value="Homeodomain-like_sf"/>
</dbReference>
<dbReference type="Pfam" id="PF18024">
    <property type="entry name" value="HTH_50"/>
    <property type="match status" value="1"/>
</dbReference>
<gene>
    <name evidence="2" type="ORF">SAMN02745751_00179</name>
</gene>
<keyword evidence="3" id="KW-1185">Reference proteome</keyword>
<reference evidence="2 3" key="1">
    <citation type="submission" date="2016-11" db="EMBL/GenBank/DDBJ databases">
        <authorList>
            <person name="Jaros S."/>
            <person name="Januszkiewicz K."/>
            <person name="Wedrychowicz H."/>
        </authorList>
    </citation>
    <scope>NUCLEOTIDE SEQUENCE [LARGE SCALE GENOMIC DNA]</scope>
    <source>
        <strain evidence="2 3">DSM 17477</strain>
    </source>
</reference>
<feature type="domain" description="TyrR-like helix-turn-helix" evidence="1">
    <location>
        <begin position="169"/>
        <end position="207"/>
    </location>
</feature>
<protein>
    <recommendedName>
        <fullName evidence="1">TyrR-like helix-turn-helix domain-containing protein</fullName>
    </recommendedName>
</protein>